<protein>
    <recommendedName>
        <fullName evidence="3">Secreted protein</fullName>
    </recommendedName>
</protein>
<name>A0ABP8N263_9BACT</name>
<comment type="caution">
    <text evidence="1">The sequence shown here is derived from an EMBL/GenBank/DDBJ whole genome shotgun (WGS) entry which is preliminary data.</text>
</comment>
<organism evidence="1 2">
    <name type="scientific">Novipirellula rosea</name>
    <dbReference type="NCBI Taxonomy" id="1031540"/>
    <lineage>
        <taxon>Bacteria</taxon>
        <taxon>Pseudomonadati</taxon>
        <taxon>Planctomycetota</taxon>
        <taxon>Planctomycetia</taxon>
        <taxon>Pirellulales</taxon>
        <taxon>Pirellulaceae</taxon>
        <taxon>Novipirellula</taxon>
    </lineage>
</organism>
<gene>
    <name evidence="1" type="ORF">GCM10023156_37010</name>
</gene>
<sequence length="50" mass="5510">MLAIPVTLCLVTGCGEPRESLVKESDEYSYDEIMAQAAEEESASEAEREE</sequence>
<proteinExistence type="predicted"/>
<evidence type="ECO:0008006" key="3">
    <source>
        <dbReference type="Google" id="ProtNLM"/>
    </source>
</evidence>
<evidence type="ECO:0000313" key="2">
    <source>
        <dbReference type="Proteomes" id="UP001500840"/>
    </source>
</evidence>
<reference evidence="2" key="1">
    <citation type="journal article" date="2019" name="Int. J. Syst. Evol. Microbiol.">
        <title>The Global Catalogue of Microorganisms (GCM) 10K type strain sequencing project: providing services to taxonomists for standard genome sequencing and annotation.</title>
        <authorList>
            <consortium name="The Broad Institute Genomics Platform"/>
            <consortium name="The Broad Institute Genome Sequencing Center for Infectious Disease"/>
            <person name="Wu L."/>
            <person name="Ma J."/>
        </authorList>
    </citation>
    <scope>NUCLEOTIDE SEQUENCE [LARGE SCALE GENOMIC DNA]</scope>
    <source>
        <strain evidence="2">JCM 17759</strain>
    </source>
</reference>
<keyword evidence="2" id="KW-1185">Reference proteome</keyword>
<dbReference type="EMBL" id="BAABGA010000046">
    <property type="protein sequence ID" value="GAA4458606.1"/>
    <property type="molecule type" value="Genomic_DNA"/>
</dbReference>
<evidence type="ECO:0000313" key="1">
    <source>
        <dbReference type="EMBL" id="GAA4458606.1"/>
    </source>
</evidence>
<accession>A0ABP8N263</accession>
<dbReference type="Proteomes" id="UP001500840">
    <property type="component" value="Unassembled WGS sequence"/>
</dbReference>